<evidence type="ECO:0000256" key="4">
    <source>
        <dbReference type="ARBA" id="ARBA00022722"/>
    </source>
</evidence>
<dbReference type="InterPro" id="IPR041588">
    <property type="entry name" value="Integrase_H2C2"/>
</dbReference>
<dbReference type="OMA" id="FHEHDGH"/>
<dbReference type="GO" id="GO:0004519">
    <property type="term" value="F:endonuclease activity"/>
    <property type="evidence" value="ECO:0007669"/>
    <property type="project" value="UniProtKB-KW"/>
</dbReference>
<keyword evidence="6" id="KW-0378">Hydrolase</keyword>
<feature type="domain" description="Integrase zinc-binding" evidence="9">
    <location>
        <begin position="175"/>
        <end position="230"/>
    </location>
</feature>
<evidence type="ECO:0000256" key="3">
    <source>
        <dbReference type="ARBA" id="ARBA00022695"/>
    </source>
</evidence>
<evidence type="ECO:0000256" key="5">
    <source>
        <dbReference type="ARBA" id="ARBA00022759"/>
    </source>
</evidence>
<dbReference type="PANTHER" id="PTHR37984:SF5">
    <property type="entry name" value="PROTEIN NYNRIN-LIKE"/>
    <property type="match status" value="1"/>
</dbReference>
<dbReference type="Gene3D" id="1.10.340.70">
    <property type="match status" value="1"/>
</dbReference>
<dbReference type="Pfam" id="PF17921">
    <property type="entry name" value="Integrase_H2C2"/>
    <property type="match status" value="1"/>
</dbReference>
<keyword evidence="2" id="KW-0808">Transferase</keyword>
<evidence type="ECO:0000313" key="10">
    <source>
        <dbReference type="Proteomes" id="UP000887565"/>
    </source>
</evidence>
<organism evidence="10 11">
    <name type="scientific">Romanomermis culicivorax</name>
    <name type="common">Nematode worm</name>
    <dbReference type="NCBI Taxonomy" id="13658"/>
    <lineage>
        <taxon>Eukaryota</taxon>
        <taxon>Metazoa</taxon>
        <taxon>Ecdysozoa</taxon>
        <taxon>Nematoda</taxon>
        <taxon>Enoplea</taxon>
        <taxon>Dorylaimia</taxon>
        <taxon>Mermithida</taxon>
        <taxon>Mermithoidea</taxon>
        <taxon>Mermithidae</taxon>
        <taxon>Romanomermis</taxon>
    </lineage>
</organism>
<keyword evidence="4" id="KW-0540">Nuclease</keyword>
<dbReference type="AlphaFoldDB" id="A0A915HGU7"/>
<dbReference type="Pfam" id="PF17917">
    <property type="entry name" value="RT_RNaseH"/>
    <property type="match status" value="1"/>
</dbReference>
<protein>
    <recommendedName>
        <fullName evidence="1">RNA-directed DNA polymerase</fullName>
        <ecNumber evidence="1">2.7.7.49</ecNumber>
    </recommendedName>
</protein>
<dbReference type="FunFam" id="1.10.340.70:FF:000001">
    <property type="entry name" value="Retrovirus-related Pol polyprotein from transposon gypsy-like Protein"/>
    <property type="match status" value="1"/>
</dbReference>
<sequence>MSGHYVYIQKVIVRNDHKPLEWLKDEKHHHSRLQQFTINLQDYDYKVEYVKGKDNTCADFLSRKDDSKKPPIPPVTLPPKEVNVDVSAITLAMTKKPISQPTLSNHYHWPLTTSRLWLKPSPHEEVKKAQAADPAVTKIVASLLITNAGKHPAVFFTEDGLLYRQIKDNRQLVVPALVVDQTLHQFHVAKIFNHQGSNCTLAAIKARFWWPHMEENVRDWIKSCNICQLTTQQTSLPLSLLPIQPTHPFEIVATDIVNISPVGSVPRVAIWFISA</sequence>
<accession>A0A915HGU7</accession>
<evidence type="ECO:0000256" key="7">
    <source>
        <dbReference type="ARBA" id="ARBA00022918"/>
    </source>
</evidence>
<reference evidence="11" key="1">
    <citation type="submission" date="2022-11" db="UniProtKB">
        <authorList>
            <consortium name="WormBaseParasite"/>
        </authorList>
    </citation>
    <scope>IDENTIFICATION</scope>
</reference>
<dbReference type="Proteomes" id="UP000887565">
    <property type="component" value="Unplaced"/>
</dbReference>
<keyword evidence="3" id="KW-0548">Nucleotidyltransferase</keyword>
<proteinExistence type="predicted"/>
<keyword evidence="5" id="KW-0255">Endonuclease</keyword>
<evidence type="ECO:0000256" key="6">
    <source>
        <dbReference type="ARBA" id="ARBA00022801"/>
    </source>
</evidence>
<dbReference type="PANTHER" id="PTHR37984">
    <property type="entry name" value="PROTEIN CBG26694"/>
    <property type="match status" value="1"/>
</dbReference>
<dbReference type="GO" id="GO:0003964">
    <property type="term" value="F:RNA-directed DNA polymerase activity"/>
    <property type="evidence" value="ECO:0007669"/>
    <property type="project" value="UniProtKB-KW"/>
</dbReference>
<evidence type="ECO:0000259" key="9">
    <source>
        <dbReference type="Pfam" id="PF17921"/>
    </source>
</evidence>
<dbReference type="WBParaSite" id="nRc.2.0.1.t01237-RA">
    <property type="protein sequence ID" value="nRc.2.0.1.t01237-RA"/>
    <property type="gene ID" value="nRc.2.0.1.g01237"/>
</dbReference>
<evidence type="ECO:0000313" key="11">
    <source>
        <dbReference type="WBParaSite" id="nRc.2.0.1.t01237-RA"/>
    </source>
</evidence>
<dbReference type="EC" id="2.7.7.49" evidence="1"/>
<name>A0A915HGU7_ROMCU</name>
<keyword evidence="7" id="KW-0695">RNA-directed DNA polymerase</keyword>
<evidence type="ECO:0000256" key="1">
    <source>
        <dbReference type="ARBA" id="ARBA00012493"/>
    </source>
</evidence>
<keyword evidence="10" id="KW-1185">Reference proteome</keyword>
<dbReference type="InterPro" id="IPR041373">
    <property type="entry name" value="RT_RNaseH"/>
</dbReference>
<evidence type="ECO:0000256" key="2">
    <source>
        <dbReference type="ARBA" id="ARBA00022679"/>
    </source>
</evidence>
<evidence type="ECO:0000259" key="8">
    <source>
        <dbReference type="Pfam" id="PF17917"/>
    </source>
</evidence>
<dbReference type="GO" id="GO:0016787">
    <property type="term" value="F:hydrolase activity"/>
    <property type="evidence" value="ECO:0007669"/>
    <property type="project" value="UniProtKB-KW"/>
</dbReference>
<dbReference type="InterPro" id="IPR050951">
    <property type="entry name" value="Retrovirus_Pol_polyprotein"/>
</dbReference>
<feature type="domain" description="Reverse transcriptase RNase H-like" evidence="8">
    <location>
        <begin position="4"/>
        <end position="43"/>
    </location>
</feature>